<gene>
    <name evidence="6" type="ORF">HIM_09076</name>
</gene>
<evidence type="ECO:0000313" key="7">
    <source>
        <dbReference type="Proteomes" id="UP000054481"/>
    </source>
</evidence>
<evidence type="ECO:0000256" key="2">
    <source>
        <dbReference type="ARBA" id="ARBA00022741"/>
    </source>
</evidence>
<dbReference type="InterPro" id="IPR011009">
    <property type="entry name" value="Kinase-like_dom_sf"/>
</dbReference>
<proteinExistence type="predicted"/>
<name>A0A0F7ZSK8_9HYPO</name>
<dbReference type="Gene3D" id="1.10.510.10">
    <property type="entry name" value="Transferase(Phosphotransferase) domain 1"/>
    <property type="match status" value="1"/>
</dbReference>
<dbReference type="PANTHER" id="PTHR44329">
    <property type="entry name" value="SERINE/THREONINE-PROTEIN KINASE TNNI3K-RELATED"/>
    <property type="match status" value="1"/>
</dbReference>
<dbReference type="InterPro" id="IPR000719">
    <property type="entry name" value="Prot_kinase_dom"/>
</dbReference>
<dbReference type="Pfam" id="PF00069">
    <property type="entry name" value="Pkinase"/>
    <property type="match status" value="1"/>
</dbReference>
<keyword evidence="3" id="KW-0418">Kinase</keyword>
<sequence>MSDPEVIEYHYYYPPGVHRILASGTSAFIGQVDESTVLKYTLERGGDSSRLEHEHRLLNIIGHHEHVIAHKGLTPDGLYLEYAENGSLLEFITKAKHAPASLQQRIRWCREIIEAVEHIHSKRVIHCDINPTNILLDKNLNIKLADFQGCYLDEGGNVVVPACAGEPCRYFCPREDDFNATRQTDLFALGSTIHFIFTGHEVFPDIVAGEEFWDEKVRLRFVSGVFPSDNHACAEIAQKCWRQQYAAASEILEEMRAIENLYNRMPTRGKGDLYGDLVT</sequence>
<dbReference type="EMBL" id="KQ030570">
    <property type="protein sequence ID" value="KJZ71538.1"/>
    <property type="molecule type" value="Genomic_DNA"/>
</dbReference>
<evidence type="ECO:0000313" key="6">
    <source>
        <dbReference type="EMBL" id="KJZ71538.1"/>
    </source>
</evidence>
<organism evidence="6 7">
    <name type="scientific">Hirsutella minnesotensis 3608</name>
    <dbReference type="NCBI Taxonomy" id="1043627"/>
    <lineage>
        <taxon>Eukaryota</taxon>
        <taxon>Fungi</taxon>
        <taxon>Dikarya</taxon>
        <taxon>Ascomycota</taxon>
        <taxon>Pezizomycotina</taxon>
        <taxon>Sordariomycetes</taxon>
        <taxon>Hypocreomycetidae</taxon>
        <taxon>Hypocreales</taxon>
        <taxon>Ophiocordycipitaceae</taxon>
        <taxon>Hirsutella</taxon>
    </lineage>
</organism>
<dbReference type="GO" id="GO:0005524">
    <property type="term" value="F:ATP binding"/>
    <property type="evidence" value="ECO:0007669"/>
    <property type="project" value="UniProtKB-KW"/>
</dbReference>
<dbReference type="Proteomes" id="UP000054481">
    <property type="component" value="Unassembled WGS sequence"/>
</dbReference>
<keyword evidence="4" id="KW-0067">ATP-binding</keyword>
<dbReference type="AlphaFoldDB" id="A0A0F7ZSK8"/>
<evidence type="ECO:0000256" key="4">
    <source>
        <dbReference type="ARBA" id="ARBA00022840"/>
    </source>
</evidence>
<accession>A0A0F7ZSK8</accession>
<dbReference type="SUPFAM" id="SSF56112">
    <property type="entry name" value="Protein kinase-like (PK-like)"/>
    <property type="match status" value="1"/>
</dbReference>
<feature type="domain" description="Protein kinase" evidence="5">
    <location>
        <begin position="15"/>
        <end position="279"/>
    </location>
</feature>
<evidence type="ECO:0000256" key="3">
    <source>
        <dbReference type="ARBA" id="ARBA00022777"/>
    </source>
</evidence>
<dbReference type="PANTHER" id="PTHR44329:SF288">
    <property type="entry name" value="MITOGEN-ACTIVATED PROTEIN KINASE KINASE KINASE 20"/>
    <property type="match status" value="1"/>
</dbReference>
<evidence type="ECO:0000259" key="5">
    <source>
        <dbReference type="PROSITE" id="PS50011"/>
    </source>
</evidence>
<reference evidence="6 7" key="1">
    <citation type="journal article" date="2014" name="Genome Biol. Evol.">
        <title>Comparative genomics and transcriptomics analyses reveal divergent lifestyle features of nematode endoparasitic fungus Hirsutella minnesotensis.</title>
        <authorList>
            <person name="Lai Y."/>
            <person name="Liu K."/>
            <person name="Zhang X."/>
            <person name="Zhang X."/>
            <person name="Li K."/>
            <person name="Wang N."/>
            <person name="Shu C."/>
            <person name="Wu Y."/>
            <person name="Wang C."/>
            <person name="Bushley K.E."/>
            <person name="Xiang M."/>
            <person name="Liu X."/>
        </authorList>
    </citation>
    <scope>NUCLEOTIDE SEQUENCE [LARGE SCALE GENOMIC DNA]</scope>
    <source>
        <strain evidence="6 7">3608</strain>
    </source>
</reference>
<dbReference type="OrthoDB" id="1668230at2759"/>
<dbReference type="CDD" id="cd00180">
    <property type="entry name" value="PKc"/>
    <property type="match status" value="1"/>
</dbReference>
<protein>
    <recommendedName>
        <fullName evidence="5">Protein kinase domain-containing protein</fullName>
    </recommendedName>
</protein>
<keyword evidence="7" id="KW-1185">Reference proteome</keyword>
<keyword evidence="2" id="KW-0547">Nucleotide-binding</keyword>
<dbReference type="PROSITE" id="PS50011">
    <property type="entry name" value="PROTEIN_KINASE_DOM"/>
    <property type="match status" value="1"/>
</dbReference>
<keyword evidence="1" id="KW-0808">Transferase</keyword>
<dbReference type="GO" id="GO:0004674">
    <property type="term" value="F:protein serine/threonine kinase activity"/>
    <property type="evidence" value="ECO:0007669"/>
    <property type="project" value="TreeGrafter"/>
</dbReference>
<evidence type="ECO:0000256" key="1">
    <source>
        <dbReference type="ARBA" id="ARBA00022679"/>
    </source>
</evidence>
<dbReference type="InterPro" id="IPR051681">
    <property type="entry name" value="Ser/Thr_Kinases-Pseudokinases"/>
</dbReference>